<comment type="similarity">
    <text evidence="2">Belongs to the amidase family.</text>
</comment>
<sequence length="410" mass="42630">MTTAPGDLNATTTMSRFTAAIADLSPAEHGFSHLDLEGARARAELLDALPLARRGAWHGRLVPIKDLMDVKGMPTTFGSAHRTRVATESADLVEYLLAQGAIIPGKTATPELGMTGYTEPVGLPAPINPLWPGEHRTPGGSSGGAAVAVARGLVDIAHASDGGGSIRIPAAACGLVGFKPSHHAVGGALSVQGVITRTLAETAAAHNLPLLTPERLRIGVLTTPLLAETEVAAAALKAVDLAAGELSDLGHEVVSLRAADLDSAGLFESFRKVFSHKVSRVSDPASDIVAWFRETSGPDTPHEAILRLEGSAAELARAWGVDVLLSPMLAFSPPKIGAFAALGPAGDFEYQTRWTPWGSIFNMSGGAAISVPLDIGGPRPVSIQLGAVRTDNTRILGLASQLHRITSEQR</sequence>
<evidence type="ECO:0000313" key="6">
    <source>
        <dbReference type="Proteomes" id="UP000424462"/>
    </source>
</evidence>
<protein>
    <recommendedName>
        <fullName evidence="3">amidase</fullName>
        <ecNumber evidence="3">3.5.1.4</ecNumber>
    </recommendedName>
</protein>
<dbReference type="PANTHER" id="PTHR11895:SF7">
    <property type="entry name" value="GLUTAMYL-TRNA(GLN) AMIDOTRANSFERASE SUBUNIT A, MITOCHONDRIAL"/>
    <property type="match status" value="1"/>
</dbReference>
<evidence type="ECO:0000313" key="5">
    <source>
        <dbReference type="EMBL" id="QGU08559.1"/>
    </source>
</evidence>
<evidence type="ECO:0000259" key="4">
    <source>
        <dbReference type="Pfam" id="PF01425"/>
    </source>
</evidence>
<evidence type="ECO:0000256" key="3">
    <source>
        <dbReference type="ARBA" id="ARBA00012922"/>
    </source>
</evidence>
<dbReference type="RefSeq" id="WP_231598786.1">
    <property type="nucleotide sequence ID" value="NZ_CP046455.1"/>
</dbReference>
<dbReference type="InterPro" id="IPR036928">
    <property type="entry name" value="AS_sf"/>
</dbReference>
<keyword evidence="5" id="KW-0378">Hydrolase</keyword>
<evidence type="ECO:0000256" key="1">
    <source>
        <dbReference type="ARBA" id="ARBA00001311"/>
    </source>
</evidence>
<accession>A0A6B8VZY9</accession>
<dbReference type="Gene3D" id="3.90.1300.10">
    <property type="entry name" value="Amidase signature (AS) domain"/>
    <property type="match status" value="1"/>
</dbReference>
<comment type="catalytic activity">
    <reaction evidence="1">
        <text>a monocarboxylic acid amide + H2O = a monocarboxylate + NH4(+)</text>
        <dbReference type="Rhea" id="RHEA:12020"/>
        <dbReference type="ChEBI" id="CHEBI:15377"/>
        <dbReference type="ChEBI" id="CHEBI:28938"/>
        <dbReference type="ChEBI" id="CHEBI:35757"/>
        <dbReference type="ChEBI" id="CHEBI:83628"/>
        <dbReference type="EC" id="3.5.1.4"/>
    </reaction>
</comment>
<dbReference type="InterPro" id="IPR020556">
    <property type="entry name" value="Amidase_CS"/>
</dbReference>
<keyword evidence="6" id="KW-1185">Reference proteome</keyword>
<proteinExistence type="inferred from homology"/>
<dbReference type="Proteomes" id="UP000424462">
    <property type="component" value="Chromosome"/>
</dbReference>
<organism evidence="5 6">
    <name type="scientific">Corynebacterium occultum</name>
    <dbReference type="NCBI Taxonomy" id="2675219"/>
    <lineage>
        <taxon>Bacteria</taxon>
        <taxon>Bacillati</taxon>
        <taxon>Actinomycetota</taxon>
        <taxon>Actinomycetes</taxon>
        <taxon>Mycobacteriales</taxon>
        <taxon>Corynebacteriaceae</taxon>
        <taxon>Corynebacterium</taxon>
    </lineage>
</organism>
<name>A0A6B8VZY9_9CORY</name>
<dbReference type="EC" id="3.5.1.4" evidence="3"/>
<dbReference type="PROSITE" id="PS00571">
    <property type="entry name" value="AMIDASES"/>
    <property type="match status" value="1"/>
</dbReference>
<dbReference type="EMBL" id="CP046455">
    <property type="protein sequence ID" value="QGU08559.1"/>
    <property type="molecule type" value="Genomic_DNA"/>
</dbReference>
<dbReference type="InterPro" id="IPR023631">
    <property type="entry name" value="Amidase_dom"/>
</dbReference>
<dbReference type="GO" id="GO:0004040">
    <property type="term" value="F:amidase activity"/>
    <property type="evidence" value="ECO:0007669"/>
    <property type="project" value="UniProtKB-EC"/>
</dbReference>
<dbReference type="Pfam" id="PF01425">
    <property type="entry name" value="Amidase"/>
    <property type="match status" value="1"/>
</dbReference>
<dbReference type="SUPFAM" id="SSF75304">
    <property type="entry name" value="Amidase signature (AS) enzymes"/>
    <property type="match status" value="1"/>
</dbReference>
<feature type="domain" description="Amidase" evidence="4">
    <location>
        <begin position="17"/>
        <end position="195"/>
    </location>
</feature>
<dbReference type="KEGG" id="cok:COCCU_13300"/>
<reference evidence="5 6" key="1">
    <citation type="submission" date="2019-11" db="EMBL/GenBank/DDBJ databases">
        <title>Complete genome sequence of Corynebacterium kalinowskii 1959, a novel Corynebacterium species isolated from soil of a small paddock in Vilsendorf, Germany.</title>
        <authorList>
            <person name="Schaffert L."/>
            <person name="Ruwe M."/>
            <person name="Milse J."/>
            <person name="Hanuschka K."/>
            <person name="Ortseifen V."/>
            <person name="Droste J."/>
            <person name="Brandt D."/>
            <person name="Schlueter L."/>
            <person name="Kutter Y."/>
            <person name="Vinke S."/>
            <person name="Viehoefer P."/>
            <person name="Jacob L."/>
            <person name="Luebke N.-C."/>
            <person name="Schulte-Berndt E."/>
            <person name="Hain C."/>
            <person name="Linder M."/>
            <person name="Schmidt P."/>
            <person name="Wollenschlaeger L."/>
            <person name="Luttermann T."/>
            <person name="Thieme E."/>
            <person name="Hassa J."/>
            <person name="Haak M."/>
            <person name="Wittchen M."/>
            <person name="Mentz A."/>
            <person name="Persicke M."/>
            <person name="Busche T."/>
            <person name="Ruckert C."/>
        </authorList>
    </citation>
    <scope>NUCLEOTIDE SEQUENCE [LARGE SCALE GENOMIC DNA]</scope>
    <source>
        <strain evidence="5 6">2039</strain>
    </source>
</reference>
<gene>
    <name evidence="5" type="primary">aam2</name>
    <name evidence="5" type="ORF">COCCU_13300</name>
</gene>
<dbReference type="AlphaFoldDB" id="A0A6B8VZY9"/>
<dbReference type="PANTHER" id="PTHR11895">
    <property type="entry name" value="TRANSAMIDASE"/>
    <property type="match status" value="1"/>
</dbReference>
<evidence type="ECO:0000256" key="2">
    <source>
        <dbReference type="ARBA" id="ARBA00009199"/>
    </source>
</evidence>
<dbReference type="InterPro" id="IPR000120">
    <property type="entry name" value="Amidase"/>
</dbReference>